<feature type="domain" description="PPM-type phosphatase" evidence="2">
    <location>
        <begin position="170"/>
        <end position="385"/>
    </location>
</feature>
<dbReference type="EMBL" id="JACHJC010000001">
    <property type="protein sequence ID" value="MBB5114095.1"/>
    <property type="molecule type" value="Genomic_DNA"/>
</dbReference>
<evidence type="ECO:0000313" key="3">
    <source>
        <dbReference type="EMBL" id="MBB5114095.1"/>
    </source>
</evidence>
<organism evidence="3 4">
    <name type="scientific">Micromonospora echinospora</name>
    <name type="common">Micromonospora purpurea</name>
    <dbReference type="NCBI Taxonomy" id="1877"/>
    <lineage>
        <taxon>Bacteria</taxon>
        <taxon>Bacillati</taxon>
        <taxon>Actinomycetota</taxon>
        <taxon>Actinomycetes</taxon>
        <taxon>Micromonosporales</taxon>
        <taxon>Micromonosporaceae</taxon>
        <taxon>Micromonospora</taxon>
    </lineage>
</organism>
<dbReference type="SMART" id="SM00331">
    <property type="entry name" value="PP2C_SIG"/>
    <property type="match status" value="1"/>
</dbReference>
<accession>A0ABR6MHF4</accession>
<keyword evidence="4" id="KW-1185">Reference proteome</keyword>
<protein>
    <submittedName>
        <fullName evidence="3">Serine phosphatase RsbU (Regulator of sigma subunit)</fullName>
    </submittedName>
</protein>
<evidence type="ECO:0000259" key="2">
    <source>
        <dbReference type="SMART" id="SM00331"/>
    </source>
</evidence>
<sequence>MSMPEASGSVSRALRTAPPDQLVETADAVLRQTLGAARAEVFVADYRASGLWPVLDPDLPDGGPLPAHTVAQRCFSSQEPVLDIIDDGRCRAYLPLSVWGERLGVLMVELPGDPDAATVEAARDAAGELAVAIRAADRETDRYRRARRRERLSMAAEMQWDLLPGRSVRHGDALLAGQLEPAYTVGGDHFDWSVDRERLTLTVLNGTGSGLAASLLTSMTVNAMRNARRSGGSLVEQAELASDTIYYQHRGGRHVATLLLELDSRRGVVRAVDAGSPQLLRLRGGRVTPIALEQQLPLGMFAETRYDVQEFTLEPGDRLFVVSDGVYAAEPDGQEPYGARAMARAMRATRLQPATEAVGTVMRELHAYHADADLRDDAVVVCLDWRGSGRSDDVTGQ</sequence>
<proteinExistence type="predicted"/>
<evidence type="ECO:0000256" key="1">
    <source>
        <dbReference type="ARBA" id="ARBA00022801"/>
    </source>
</evidence>
<dbReference type="PANTHER" id="PTHR43156">
    <property type="entry name" value="STAGE II SPORULATION PROTEIN E-RELATED"/>
    <property type="match status" value="1"/>
</dbReference>
<dbReference type="InterPro" id="IPR036457">
    <property type="entry name" value="PPM-type-like_dom_sf"/>
</dbReference>
<dbReference type="Proteomes" id="UP000618986">
    <property type="component" value="Unassembled WGS sequence"/>
</dbReference>
<dbReference type="InterPro" id="IPR052016">
    <property type="entry name" value="Bact_Sigma-Reg"/>
</dbReference>
<dbReference type="InterPro" id="IPR001932">
    <property type="entry name" value="PPM-type_phosphatase-like_dom"/>
</dbReference>
<keyword evidence="1" id="KW-0378">Hydrolase</keyword>
<dbReference type="SUPFAM" id="SSF55781">
    <property type="entry name" value="GAF domain-like"/>
    <property type="match status" value="1"/>
</dbReference>
<gene>
    <name evidence="3" type="ORF">FHU28_003934</name>
</gene>
<dbReference type="PANTHER" id="PTHR43156:SF2">
    <property type="entry name" value="STAGE II SPORULATION PROTEIN E"/>
    <property type="match status" value="1"/>
</dbReference>
<dbReference type="Gene3D" id="3.60.40.10">
    <property type="entry name" value="PPM-type phosphatase domain"/>
    <property type="match status" value="1"/>
</dbReference>
<dbReference type="Pfam" id="PF07228">
    <property type="entry name" value="SpoIIE"/>
    <property type="match status" value="1"/>
</dbReference>
<dbReference type="SUPFAM" id="SSF81606">
    <property type="entry name" value="PP2C-like"/>
    <property type="match status" value="1"/>
</dbReference>
<evidence type="ECO:0000313" key="4">
    <source>
        <dbReference type="Proteomes" id="UP000618986"/>
    </source>
</evidence>
<comment type="caution">
    <text evidence="3">The sequence shown here is derived from an EMBL/GenBank/DDBJ whole genome shotgun (WGS) entry which is preliminary data.</text>
</comment>
<name>A0ABR6MHF4_MICEC</name>
<reference evidence="3 4" key="1">
    <citation type="submission" date="2020-08" db="EMBL/GenBank/DDBJ databases">
        <title>Sequencing the genomes of 1000 actinobacteria strains.</title>
        <authorList>
            <person name="Klenk H.-P."/>
        </authorList>
    </citation>
    <scope>NUCLEOTIDE SEQUENCE [LARGE SCALE GENOMIC DNA]</scope>
    <source>
        <strain evidence="3 4">DSM 43036</strain>
    </source>
</reference>